<sequence length="208" mass="23254">MGDKEANAAQRVVGSSPTLLPEPFHFAGGVNQARSDTTPFQIITSESMQRDAGGGMVLLQAFFSVPYDYIIEIVLFVQTLDKLCFPISSAEVNEGLNTLRLFGLLKFLIKYQAILLLLKKNGATDLQQLLQTHKSTFCSVLSDVLFPSLCITRHTYTHPDQCIDSTTLSEHYCVSFTTQSLFHQYSAHILLREDQSGTVFELIRMNQP</sequence>
<dbReference type="EMBL" id="VEVO01000008">
    <property type="protein sequence ID" value="KAF0038911.1"/>
    <property type="molecule type" value="Genomic_DNA"/>
</dbReference>
<dbReference type="Proteomes" id="UP000438429">
    <property type="component" value="Unassembled WGS sequence"/>
</dbReference>
<organism evidence="1 2">
    <name type="scientific">Scophthalmus maximus</name>
    <name type="common">Turbot</name>
    <name type="synonym">Psetta maxima</name>
    <dbReference type="NCBI Taxonomy" id="52904"/>
    <lineage>
        <taxon>Eukaryota</taxon>
        <taxon>Metazoa</taxon>
        <taxon>Chordata</taxon>
        <taxon>Craniata</taxon>
        <taxon>Vertebrata</taxon>
        <taxon>Euteleostomi</taxon>
        <taxon>Actinopterygii</taxon>
        <taxon>Neopterygii</taxon>
        <taxon>Teleostei</taxon>
        <taxon>Neoteleostei</taxon>
        <taxon>Acanthomorphata</taxon>
        <taxon>Carangaria</taxon>
        <taxon>Pleuronectiformes</taxon>
        <taxon>Pleuronectoidei</taxon>
        <taxon>Scophthalmidae</taxon>
        <taxon>Scophthalmus</taxon>
    </lineage>
</organism>
<protein>
    <submittedName>
        <fullName evidence="1">Uncharacterized protein</fullName>
    </submittedName>
</protein>
<comment type="caution">
    <text evidence="1">The sequence shown here is derived from an EMBL/GenBank/DDBJ whole genome shotgun (WGS) entry which is preliminary data.</text>
</comment>
<proteinExistence type="predicted"/>
<gene>
    <name evidence="1" type="ORF">F2P81_009395</name>
</gene>
<dbReference type="AlphaFoldDB" id="A0A6A4T715"/>
<evidence type="ECO:0000313" key="2">
    <source>
        <dbReference type="Proteomes" id="UP000438429"/>
    </source>
</evidence>
<name>A0A6A4T715_SCOMX</name>
<accession>A0A6A4T715</accession>
<reference evidence="1 2" key="1">
    <citation type="submission" date="2019-06" db="EMBL/GenBank/DDBJ databases">
        <title>Draft genomes of female and male turbot (Scophthalmus maximus).</title>
        <authorList>
            <person name="Xu H."/>
            <person name="Xu X.-W."/>
            <person name="Shao C."/>
            <person name="Chen S."/>
        </authorList>
    </citation>
    <scope>NUCLEOTIDE SEQUENCE [LARGE SCALE GENOMIC DNA]</scope>
    <source>
        <strain evidence="1">Ysfricsl-2016a</strain>
        <tissue evidence="1">Blood</tissue>
    </source>
</reference>
<evidence type="ECO:0000313" key="1">
    <source>
        <dbReference type="EMBL" id="KAF0038911.1"/>
    </source>
</evidence>